<feature type="domain" description="Protein FecR C-terminal" evidence="3">
    <location>
        <begin position="255"/>
        <end position="325"/>
    </location>
</feature>
<sequence>MMKNYIRQVIELFSQNDYPVSVQKQFRHWLADEEHKEEKMEALASLWEEAGQQRVPQGMQQSIRRMQQNIGMRPVSSQKKYILRIWQVASVLLLAVSSVSIYLLLEKDDFSSDLIECHIPTAEIHELTLPDGTSVMLNSKSTLFYPESFNGKTRSVYLIGEGYFKVMPDKEHPFIVKGSDFQVTALGTEFNVNTYSENDEVYTTLVSGSVKVEYDNLISSVILKPNQQLSYNKLTKKSRLQQSQVDDVIAWQRGELVFSDAHLEDIFTRLEHKYPYTFVYSFHSLNNNTYSFRFPKNVTLEEIMLIISQVVGDIHYVIKDNKCYITN</sequence>
<dbReference type="Gene3D" id="2.60.120.1440">
    <property type="match status" value="1"/>
</dbReference>
<dbReference type="Pfam" id="PF16344">
    <property type="entry name" value="FecR_C"/>
    <property type="match status" value="1"/>
</dbReference>
<feature type="transmembrane region" description="Helical" evidence="1">
    <location>
        <begin position="81"/>
        <end position="105"/>
    </location>
</feature>
<comment type="caution">
    <text evidence="4">The sequence shown here is derived from an EMBL/GenBank/DDBJ whole genome shotgun (WGS) entry which is preliminary data.</text>
</comment>
<keyword evidence="1" id="KW-0812">Transmembrane</keyword>
<dbReference type="EMBL" id="VWAK01000032">
    <property type="protein sequence ID" value="KAA5228909.1"/>
    <property type="molecule type" value="Genomic_DNA"/>
</dbReference>
<organism evidence="4 6">
    <name type="scientific">Bacteroides finegoldii</name>
    <dbReference type="NCBI Taxonomy" id="338188"/>
    <lineage>
        <taxon>Bacteria</taxon>
        <taxon>Pseudomonadati</taxon>
        <taxon>Bacteroidota</taxon>
        <taxon>Bacteroidia</taxon>
        <taxon>Bacteroidales</taxon>
        <taxon>Bacteroidaceae</taxon>
        <taxon>Bacteroides</taxon>
    </lineage>
</organism>
<dbReference type="AlphaFoldDB" id="A0A7J4YKW0"/>
<dbReference type="InterPro" id="IPR006860">
    <property type="entry name" value="FecR"/>
</dbReference>
<dbReference type="EMBL" id="VWAG01000029">
    <property type="protein sequence ID" value="KAA5255109.1"/>
    <property type="molecule type" value="Genomic_DNA"/>
</dbReference>
<proteinExistence type="predicted"/>
<dbReference type="Proteomes" id="UP000440198">
    <property type="component" value="Unassembled WGS sequence"/>
</dbReference>
<keyword evidence="7" id="KW-1185">Reference proteome</keyword>
<evidence type="ECO:0000313" key="4">
    <source>
        <dbReference type="EMBL" id="KAA5228909.1"/>
    </source>
</evidence>
<keyword evidence="1" id="KW-0472">Membrane</keyword>
<dbReference type="PANTHER" id="PTHR30273:SF2">
    <property type="entry name" value="PROTEIN FECR"/>
    <property type="match status" value="1"/>
</dbReference>
<evidence type="ECO:0000259" key="3">
    <source>
        <dbReference type="Pfam" id="PF16344"/>
    </source>
</evidence>
<dbReference type="PIRSF" id="PIRSF018266">
    <property type="entry name" value="FecR"/>
    <property type="match status" value="1"/>
</dbReference>
<name>A0A7J4YKW0_9BACE</name>
<dbReference type="GO" id="GO:0016989">
    <property type="term" value="F:sigma factor antagonist activity"/>
    <property type="evidence" value="ECO:0007669"/>
    <property type="project" value="TreeGrafter"/>
</dbReference>
<protein>
    <submittedName>
        <fullName evidence="4">DUF4974 domain-containing protein</fullName>
    </submittedName>
</protein>
<evidence type="ECO:0000313" key="5">
    <source>
        <dbReference type="EMBL" id="KAA5255109.1"/>
    </source>
</evidence>
<dbReference type="Gene3D" id="3.55.50.30">
    <property type="match status" value="1"/>
</dbReference>
<evidence type="ECO:0000313" key="7">
    <source>
        <dbReference type="Proteomes" id="UP000440198"/>
    </source>
</evidence>
<dbReference type="Proteomes" id="UP000421791">
    <property type="component" value="Unassembled WGS sequence"/>
</dbReference>
<dbReference type="Pfam" id="PF04773">
    <property type="entry name" value="FecR"/>
    <property type="match status" value="1"/>
</dbReference>
<reference evidence="6 7" key="1">
    <citation type="journal article" date="2019" name="Nat. Med.">
        <title>A library of human gut bacterial isolates paired with longitudinal multiomics data enables mechanistic microbiome research.</title>
        <authorList>
            <person name="Poyet M."/>
            <person name="Groussin M."/>
            <person name="Gibbons S.M."/>
            <person name="Avila-Pacheco J."/>
            <person name="Jiang X."/>
            <person name="Kearney S.M."/>
            <person name="Perrotta A.R."/>
            <person name="Berdy B."/>
            <person name="Zhao S."/>
            <person name="Lieberman T.D."/>
            <person name="Swanson P.K."/>
            <person name="Smith M."/>
            <person name="Roesemann S."/>
            <person name="Alexander J.E."/>
            <person name="Rich S.A."/>
            <person name="Livny J."/>
            <person name="Vlamakis H."/>
            <person name="Clish C."/>
            <person name="Bullock K."/>
            <person name="Deik A."/>
            <person name="Scott J."/>
            <person name="Pierce K.A."/>
            <person name="Xavier R.J."/>
            <person name="Alm E.J."/>
        </authorList>
    </citation>
    <scope>NUCLEOTIDE SEQUENCE [LARGE SCALE GENOMIC DNA]</scope>
    <source>
        <strain evidence="5 7">BIOML-A2</strain>
        <strain evidence="4 6">BIOML-A6</strain>
    </source>
</reference>
<accession>A0A7J4YKW0</accession>
<gene>
    <name evidence="5" type="ORF">F2Z09_14605</name>
    <name evidence="4" type="ORF">F2Z22_16260</name>
</gene>
<dbReference type="InterPro" id="IPR032508">
    <property type="entry name" value="FecR_C"/>
</dbReference>
<evidence type="ECO:0000256" key="1">
    <source>
        <dbReference type="SAM" id="Phobius"/>
    </source>
</evidence>
<dbReference type="InterPro" id="IPR012373">
    <property type="entry name" value="Ferrdict_sens_TM"/>
</dbReference>
<evidence type="ECO:0000313" key="6">
    <source>
        <dbReference type="Proteomes" id="UP000421791"/>
    </source>
</evidence>
<dbReference type="PANTHER" id="PTHR30273">
    <property type="entry name" value="PERIPLASMIC SIGNAL SENSOR AND SIGMA FACTOR ACTIVATOR FECR-RELATED"/>
    <property type="match status" value="1"/>
</dbReference>
<dbReference type="FunFam" id="2.60.120.1440:FF:000001">
    <property type="entry name" value="Putative anti-sigma factor"/>
    <property type="match status" value="1"/>
</dbReference>
<evidence type="ECO:0000259" key="2">
    <source>
        <dbReference type="Pfam" id="PF04773"/>
    </source>
</evidence>
<feature type="domain" description="FecR protein" evidence="2">
    <location>
        <begin position="121"/>
        <end position="211"/>
    </location>
</feature>
<keyword evidence="1" id="KW-1133">Transmembrane helix</keyword>